<evidence type="ECO:0000313" key="3">
    <source>
        <dbReference type="EMBL" id="QLG43821.1"/>
    </source>
</evidence>
<dbReference type="AlphaFoldDB" id="A0A7H9AJJ7"/>
<dbReference type="SMART" id="SM00448">
    <property type="entry name" value="REC"/>
    <property type="match status" value="1"/>
</dbReference>
<dbReference type="Proteomes" id="UP000509302">
    <property type="component" value="Chromosome"/>
</dbReference>
<protein>
    <submittedName>
        <fullName evidence="3">Response regulator transcription factor</fullName>
    </submittedName>
</protein>
<sequence>MEDSKKVLRILAVDDHTMITLGYKYTLEGADFEDYEVKMEIANTYELGKKKIENSVRGVRYHMIMLDIQLSHGKDAPLKTGEQLGLLAREIVPNSKVVFMSSYSDNYRINQLTATVNPDGYLVKDEVDELTLKAMLETVMGSDIPYYTASALFAIRKKLANSHMIDELDKKILYRLSLGEKTKDMKGIEVSITTIEKRKRNMKAMFGIEKENDLALIAEAKNRGFI</sequence>
<dbReference type="EMBL" id="CP058595">
    <property type="protein sequence ID" value="QLG43821.1"/>
    <property type="molecule type" value="Genomic_DNA"/>
</dbReference>
<dbReference type="KEGG" id="cagg:HYG79_00130"/>
<keyword evidence="1" id="KW-0597">Phosphoprotein</keyword>
<name>A0A7H9AJJ7_9FLAO</name>
<dbReference type="GO" id="GO:0000160">
    <property type="term" value="P:phosphorelay signal transduction system"/>
    <property type="evidence" value="ECO:0007669"/>
    <property type="project" value="InterPro"/>
</dbReference>
<proteinExistence type="predicted"/>
<dbReference type="InterPro" id="IPR011006">
    <property type="entry name" value="CheY-like_superfamily"/>
</dbReference>
<dbReference type="InterPro" id="IPR001789">
    <property type="entry name" value="Sig_transdc_resp-reg_receiver"/>
</dbReference>
<dbReference type="RefSeq" id="WP_179240158.1">
    <property type="nucleotide sequence ID" value="NZ_CP058595.1"/>
</dbReference>
<dbReference type="SUPFAM" id="SSF52172">
    <property type="entry name" value="CheY-like"/>
    <property type="match status" value="1"/>
</dbReference>
<keyword evidence="4" id="KW-1185">Reference proteome</keyword>
<dbReference type="PROSITE" id="PS50110">
    <property type="entry name" value="RESPONSE_REGULATORY"/>
    <property type="match status" value="1"/>
</dbReference>
<evidence type="ECO:0000259" key="2">
    <source>
        <dbReference type="PROSITE" id="PS50110"/>
    </source>
</evidence>
<dbReference type="Gene3D" id="3.40.50.2300">
    <property type="match status" value="1"/>
</dbReference>
<feature type="modified residue" description="4-aspartylphosphate" evidence="1">
    <location>
        <position position="67"/>
    </location>
</feature>
<evidence type="ECO:0000313" key="4">
    <source>
        <dbReference type="Proteomes" id="UP000509302"/>
    </source>
</evidence>
<reference evidence="3 4" key="1">
    <citation type="journal article" date="2006" name="Int. J. Syst. Evol. Microbiol.">
        <title>Costertonia aggregata gen. nov., sp. nov., a mesophilic marine bacterium of the family Flavobacteriaceae, isolated from a mature biofilm.</title>
        <authorList>
            <person name="Kwon K.K."/>
            <person name="Lee Y.K."/>
            <person name="Lee H.K."/>
        </authorList>
    </citation>
    <scope>NUCLEOTIDE SEQUENCE [LARGE SCALE GENOMIC DNA]</scope>
    <source>
        <strain evidence="3 4">KCCM 42265</strain>
    </source>
</reference>
<gene>
    <name evidence="3" type="ORF">HYG79_00130</name>
</gene>
<feature type="domain" description="Response regulatory" evidence="2">
    <location>
        <begin position="9"/>
        <end position="139"/>
    </location>
</feature>
<accession>A0A7H9AJJ7</accession>
<evidence type="ECO:0000256" key="1">
    <source>
        <dbReference type="PROSITE-ProRule" id="PRU00169"/>
    </source>
</evidence>
<organism evidence="3 4">
    <name type="scientific">Costertonia aggregata</name>
    <dbReference type="NCBI Taxonomy" id="343403"/>
    <lineage>
        <taxon>Bacteria</taxon>
        <taxon>Pseudomonadati</taxon>
        <taxon>Bacteroidota</taxon>
        <taxon>Flavobacteriia</taxon>
        <taxon>Flavobacteriales</taxon>
        <taxon>Flavobacteriaceae</taxon>
        <taxon>Costertonia</taxon>
    </lineage>
</organism>